<reference evidence="2" key="2">
    <citation type="journal article" date="2015" name="Data Brief">
        <title>Shoot transcriptome of the giant reed, Arundo donax.</title>
        <authorList>
            <person name="Barrero R.A."/>
            <person name="Guerrero F.D."/>
            <person name="Moolhuijzen P."/>
            <person name="Goolsby J.A."/>
            <person name="Tidwell J."/>
            <person name="Bellgard S.E."/>
            <person name="Bellgard M.I."/>
        </authorList>
    </citation>
    <scope>NUCLEOTIDE SEQUENCE</scope>
    <source>
        <tissue evidence="2">Shoot tissue taken approximately 20 cm above the soil surface</tissue>
    </source>
</reference>
<feature type="region of interest" description="Disordered" evidence="1">
    <location>
        <begin position="1"/>
        <end position="42"/>
    </location>
</feature>
<evidence type="ECO:0000313" key="2">
    <source>
        <dbReference type="EMBL" id="JAE36120.1"/>
    </source>
</evidence>
<name>A0A0A9HG72_ARUDO</name>
<accession>A0A0A9HG72</accession>
<proteinExistence type="predicted"/>
<feature type="compositionally biased region" description="Basic and acidic residues" evidence="1">
    <location>
        <begin position="1"/>
        <end position="18"/>
    </location>
</feature>
<protein>
    <submittedName>
        <fullName evidence="2">Uncharacterized protein</fullName>
    </submittedName>
</protein>
<dbReference type="AlphaFoldDB" id="A0A0A9HG72"/>
<organism evidence="2">
    <name type="scientific">Arundo donax</name>
    <name type="common">Giant reed</name>
    <name type="synonym">Donax arundinaceus</name>
    <dbReference type="NCBI Taxonomy" id="35708"/>
    <lineage>
        <taxon>Eukaryota</taxon>
        <taxon>Viridiplantae</taxon>
        <taxon>Streptophyta</taxon>
        <taxon>Embryophyta</taxon>
        <taxon>Tracheophyta</taxon>
        <taxon>Spermatophyta</taxon>
        <taxon>Magnoliopsida</taxon>
        <taxon>Liliopsida</taxon>
        <taxon>Poales</taxon>
        <taxon>Poaceae</taxon>
        <taxon>PACMAD clade</taxon>
        <taxon>Arundinoideae</taxon>
        <taxon>Arundineae</taxon>
        <taxon>Arundo</taxon>
    </lineage>
</organism>
<reference evidence="2" key="1">
    <citation type="submission" date="2014-09" db="EMBL/GenBank/DDBJ databases">
        <authorList>
            <person name="Magalhaes I.L.F."/>
            <person name="Oliveira U."/>
            <person name="Santos F.R."/>
            <person name="Vidigal T.H.D.A."/>
            <person name="Brescovit A.D."/>
            <person name="Santos A.J."/>
        </authorList>
    </citation>
    <scope>NUCLEOTIDE SEQUENCE</scope>
    <source>
        <tissue evidence="2">Shoot tissue taken approximately 20 cm above the soil surface</tissue>
    </source>
</reference>
<sequence>MKTMAHQKDGRLKSKEHGILVTPTSWPTNRKQETNQTMQNQE</sequence>
<dbReference type="EMBL" id="GBRH01161776">
    <property type="protein sequence ID" value="JAE36120.1"/>
    <property type="molecule type" value="Transcribed_RNA"/>
</dbReference>
<evidence type="ECO:0000256" key="1">
    <source>
        <dbReference type="SAM" id="MobiDB-lite"/>
    </source>
</evidence>
<feature type="compositionally biased region" description="Polar residues" evidence="1">
    <location>
        <begin position="22"/>
        <end position="42"/>
    </location>
</feature>